<dbReference type="Proteomes" id="UP001367676">
    <property type="component" value="Unassembled WGS sequence"/>
</dbReference>
<evidence type="ECO:0000313" key="1">
    <source>
        <dbReference type="EMBL" id="KAK7602903.1"/>
    </source>
</evidence>
<evidence type="ECO:0000313" key="2">
    <source>
        <dbReference type="Proteomes" id="UP001367676"/>
    </source>
</evidence>
<name>A0AAN9U225_9HEMI</name>
<dbReference type="AlphaFoldDB" id="A0AAN9U225"/>
<dbReference type="EMBL" id="JBBCAQ010000007">
    <property type="protein sequence ID" value="KAK7602903.1"/>
    <property type="molecule type" value="Genomic_DNA"/>
</dbReference>
<reference evidence="1 2" key="1">
    <citation type="submission" date="2024-03" db="EMBL/GenBank/DDBJ databases">
        <title>Adaptation during the transition from Ophiocordyceps entomopathogen to insect associate is accompanied by gene loss and intensified selection.</title>
        <authorList>
            <person name="Ward C.M."/>
            <person name="Onetto C.A."/>
            <person name="Borneman A.R."/>
        </authorList>
    </citation>
    <scope>NUCLEOTIDE SEQUENCE [LARGE SCALE GENOMIC DNA]</scope>
    <source>
        <strain evidence="1">AWRI1</strain>
        <tissue evidence="1">Single Adult Female</tissue>
    </source>
</reference>
<gene>
    <name evidence="1" type="ORF">V9T40_006877</name>
</gene>
<organism evidence="1 2">
    <name type="scientific">Parthenolecanium corni</name>
    <dbReference type="NCBI Taxonomy" id="536013"/>
    <lineage>
        <taxon>Eukaryota</taxon>
        <taxon>Metazoa</taxon>
        <taxon>Ecdysozoa</taxon>
        <taxon>Arthropoda</taxon>
        <taxon>Hexapoda</taxon>
        <taxon>Insecta</taxon>
        <taxon>Pterygota</taxon>
        <taxon>Neoptera</taxon>
        <taxon>Paraneoptera</taxon>
        <taxon>Hemiptera</taxon>
        <taxon>Sternorrhyncha</taxon>
        <taxon>Coccoidea</taxon>
        <taxon>Coccidae</taxon>
        <taxon>Parthenolecanium</taxon>
    </lineage>
</organism>
<protein>
    <submittedName>
        <fullName evidence="1">Uncharacterized protein</fullName>
    </submittedName>
</protein>
<sequence length="63" mass="7546">METITHFSQDLQNTQLLNNVPLTVSGRNTRWEQFKMAENIVYMENNDDSEKKFTPSKFYRLFV</sequence>
<keyword evidence="2" id="KW-1185">Reference proteome</keyword>
<proteinExistence type="predicted"/>
<comment type="caution">
    <text evidence="1">The sequence shown here is derived from an EMBL/GenBank/DDBJ whole genome shotgun (WGS) entry which is preliminary data.</text>
</comment>
<accession>A0AAN9U225</accession>